<organism evidence="1">
    <name type="scientific">marine metagenome</name>
    <dbReference type="NCBI Taxonomy" id="408172"/>
    <lineage>
        <taxon>unclassified sequences</taxon>
        <taxon>metagenomes</taxon>
        <taxon>ecological metagenomes</taxon>
    </lineage>
</organism>
<reference evidence="1" key="1">
    <citation type="submission" date="2018-05" db="EMBL/GenBank/DDBJ databases">
        <authorList>
            <person name="Lanie J.A."/>
            <person name="Ng W.-L."/>
            <person name="Kazmierczak K.M."/>
            <person name="Andrzejewski T.M."/>
            <person name="Davidsen T.M."/>
            <person name="Wayne K.J."/>
            <person name="Tettelin H."/>
            <person name="Glass J.I."/>
            <person name="Rusch D."/>
            <person name="Podicherti R."/>
            <person name="Tsui H.-C.T."/>
            <person name="Winkler M.E."/>
        </authorList>
    </citation>
    <scope>NUCLEOTIDE SEQUENCE</scope>
</reference>
<name>A0A382KYC2_9ZZZZ</name>
<evidence type="ECO:0000313" key="1">
    <source>
        <dbReference type="EMBL" id="SVC29774.1"/>
    </source>
</evidence>
<gene>
    <name evidence="1" type="ORF">METZ01_LOCUS282628</name>
</gene>
<protein>
    <submittedName>
        <fullName evidence="1">Uncharacterized protein</fullName>
    </submittedName>
</protein>
<feature type="non-terminal residue" evidence="1">
    <location>
        <position position="67"/>
    </location>
</feature>
<sequence length="67" mass="7405">MATSNKDLSFEEIIDSKSQEDFRIRTHAEGPSGKIPFTEDILINEPSGNHFGLTQNAGMGWDPAELL</sequence>
<dbReference type="AlphaFoldDB" id="A0A382KYC2"/>
<accession>A0A382KYC2</accession>
<dbReference type="EMBL" id="UINC01083755">
    <property type="protein sequence ID" value="SVC29774.1"/>
    <property type="molecule type" value="Genomic_DNA"/>
</dbReference>
<proteinExistence type="predicted"/>